<keyword evidence="2" id="KW-0560">Oxidoreductase</keyword>
<reference evidence="6" key="1">
    <citation type="journal article" date="2019" name="Int. J. Syst. Evol. Microbiol.">
        <title>The Global Catalogue of Microorganisms (GCM) 10K type strain sequencing project: providing services to taxonomists for standard genome sequencing and annotation.</title>
        <authorList>
            <consortium name="The Broad Institute Genomics Platform"/>
            <consortium name="The Broad Institute Genome Sequencing Center for Infectious Disease"/>
            <person name="Wu L."/>
            <person name="Ma J."/>
        </authorList>
    </citation>
    <scope>NUCLEOTIDE SEQUENCE [LARGE SCALE GENOMIC DNA]</scope>
    <source>
        <strain evidence="6">KACC 12649</strain>
    </source>
</reference>
<dbReference type="SUPFAM" id="SSF51905">
    <property type="entry name" value="FAD/NAD(P)-binding domain"/>
    <property type="match status" value="1"/>
</dbReference>
<evidence type="ECO:0000259" key="4">
    <source>
        <dbReference type="Pfam" id="PF07992"/>
    </source>
</evidence>
<dbReference type="Gene3D" id="3.50.50.60">
    <property type="entry name" value="FAD/NAD(P)-binding domain"/>
    <property type="match status" value="2"/>
</dbReference>
<keyword evidence="6" id="KW-1185">Reference proteome</keyword>
<organism evidence="5 6">
    <name type="scientific">Massilia niabensis</name>
    <dbReference type="NCBI Taxonomy" id="544910"/>
    <lineage>
        <taxon>Bacteria</taxon>
        <taxon>Pseudomonadati</taxon>
        <taxon>Pseudomonadota</taxon>
        <taxon>Betaproteobacteria</taxon>
        <taxon>Burkholderiales</taxon>
        <taxon>Oxalobacteraceae</taxon>
        <taxon>Telluria group</taxon>
        <taxon>Massilia</taxon>
    </lineage>
</organism>
<evidence type="ECO:0000256" key="2">
    <source>
        <dbReference type="ARBA" id="ARBA00023002"/>
    </source>
</evidence>
<feature type="domain" description="FAD/NAD(P)-binding" evidence="4">
    <location>
        <begin position="17"/>
        <end position="302"/>
    </location>
</feature>
<proteinExistence type="predicted"/>
<dbReference type="PRINTS" id="PR00368">
    <property type="entry name" value="FADPNR"/>
</dbReference>
<evidence type="ECO:0000313" key="6">
    <source>
        <dbReference type="Proteomes" id="UP001596050"/>
    </source>
</evidence>
<dbReference type="InterPro" id="IPR036188">
    <property type="entry name" value="FAD/NAD-bd_sf"/>
</dbReference>
<dbReference type="Proteomes" id="UP001596050">
    <property type="component" value="Unassembled WGS sequence"/>
</dbReference>
<dbReference type="PRINTS" id="PR00469">
    <property type="entry name" value="PNDRDTASEII"/>
</dbReference>
<evidence type="ECO:0000256" key="3">
    <source>
        <dbReference type="SAM" id="MobiDB-lite"/>
    </source>
</evidence>
<dbReference type="RefSeq" id="WP_379784167.1">
    <property type="nucleotide sequence ID" value="NZ_JBHSMU010000014.1"/>
</dbReference>
<evidence type="ECO:0000313" key="5">
    <source>
        <dbReference type="EMBL" id="MFC5460876.1"/>
    </source>
</evidence>
<name>A0ABW0L964_9BURK</name>
<dbReference type="PANTHER" id="PTHR48105">
    <property type="entry name" value="THIOREDOXIN REDUCTASE 1-RELATED-RELATED"/>
    <property type="match status" value="1"/>
</dbReference>
<protein>
    <submittedName>
        <fullName evidence="5">NAD(P)/FAD-dependent oxidoreductase</fullName>
    </submittedName>
</protein>
<dbReference type="Pfam" id="PF07992">
    <property type="entry name" value="Pyr_redox_2"/>
    <property type="match status" value="1"/>
</dbReference>
<dbReference type="InterPro" id="IPR023753">
    <property type="entry name" value="FAD/NAD-binding_dom"/>
</dbReference>
<dbReference type="EMBL" id="JBHSMU010000014">
    <property type="protein sequence ID" value="MFC5460876.1"/>
    <property type="molecule type" value="Genomic_DNA"/>
</dbReference>
<accession>A0ABW0L964</accession>
<comment type="caution">
    <text evidence="5">The sequence shown here is derived from an EMBL/GenBank/DDBJ whole genome shotgun (WGS) entry which is preliminary data.</text>
</comment>
<keyword evidence="1" id="KW-0285">Flavoprotein</keyword>
<dbReference type="InterPro" id="IPR050097">
    <property type="entry name" value="Ferredoxin-NADP_redctase_2"/>
</dbReference>
<feature type="region of interest" description="Disordered" evidence="3">
    <location>
        <begin position="317"/>
        <end position="336"/>
    </location>
</feature>
<gene>
    <name evidence="5" type="ORF">ACFPN5_13780</name>
</gene>
<sequence length="336" mass="35795">MDENTNDITDHLSSHVFDTLVIGGGPGGLTAAIYLRRFTRNIAVVDKGNSRLGLIPVSHNYPGFPEGVPGSQLLGNLSAQLKKYGGSVLSGEITGLRLEDGTFVGDYLGEDGNTCQIRALTVLLATGVADAGLPIENWYEAVQAGAVRLCPVCDGYDVMDRRIAVVTNETNPVGHALFMRSFSADVTLFDRGKESMLSDDERRQIEVAGVRYIESPLLGVTMSPDKKPILNTADGESREFDVFYPMLGESARSKLACELGAETGDCDKLIVDDHQRTNVPGLYAIGDVVLGLNQIAVAAGQAAIAATTIHNALPWALRPPRAPDQARGNGDATRAA</sequence>
<evidence type="ECO:0000256" key="1">
    <source>
        <dbReference type="ARBA" id="ARBA00022630"/>
    </source>
</evidence>